<dbReference type="AlphaFoldDB" id="A0A087S2N4"/>
<sequence length="55" mass="6490">MHESFYEATMVEFTIWEDEKEMVISKYNTFSDLPPHLHDELEKDSSIITIKGRNG</sequence>
<organism evidence="1 2">
    <name type="scientific">Marine Group I thaumarchaeote SCGC AAA799-P11</name>
    <dbReference type="NCBI Taxonomy" id="1502295"/>
    <lineage>
        <taxon>Archaea</taxon>
        <taxon>Nitrososphaerota</taxon>
        <taxon>Marine Group I</taxon>
    </lineage>
</organism>
<evidence type="ECO:0000313" key="2">
    <source>
        <dbReference type="Proteomes" id="UP000029387"/>
    </source>
</evidence>
<gene>
    <name evidence="1" type="ORF">AAA799P11_00292</name>
</gene>
<name>A0A087S2N4_9ARCH</name>
<comment type="caution">
    <text evidence="1">The sequence shown here is derived from an EMBL/GenBank/DDBJ whole genome shotgun (WGS) entry which is preliminary data.</text>
</comment>
<proteinExistence type="predicted"/>
<accession>A0A087S2N4</accession>
<evidence type="ECO:0000313" key="1">
    <source>
        <dbReference type="EMBL" id="KFM19988.1"/>
    </source>
</evidence>
<keyword evidence="2" id="KW-1185">Reference proteome</keyword>
<dbReference type="EMBL" id="JOSZ01000003">
    <property type="protein sequence ID" value="KFM19988.1"/>
    <property type="molecule type" value="Genomic_DNA"/>
</dbReference>
<protein>
    <submittedName>
        <fullName evidence="1">Uncharacterized protein</fullName>
    </submittedName>
</protein>
<dbReference type="Proteomes" id="UP000029387">
    <property type="component" value="Unassembled WGS sequence"/>
</dbReference>
<reference evidence="1 2" key="1">
    <citation type="submission" date="2014-06" db="EMBL/GenBank/DDBJ databases">
        <authorList>
            <person name="Ngugi D.K."/>
            <person name="Blom J."/>
            <person name="Alam I."/>
            <person name="Rashid M."/>
            <person name="Baalawi W."/>
            <person name="Zhang G."/>
            <person name="Hikmawan T."/>
            <person name="Guan Y."/>
            <person name="Antunes A."/>
            <person name="Siam R."/>
            <person name="El-Dorry H."/>
            <person name="Bajic V."/>
            <person name="Stingl U."/>
        </authorList>
    </citation>
    <scope>NUCLEOTIDE SEQUENCE [LARGE SCALE GENOMIC DNA]</scope>
    <source>
        <strain evidence="1">SCGC AAA799-P11</strain>
    </source>
</reference>